<dbReference type="OrthoDB" id="10360956at2759"/>
<dbReference type="AlphaFoldDB" id="A0A371HZE4"/>
<evidence type="ECO:0000313" key="1">
    <source>
        <dbReference type="EMBL" id="RDY08162.1"/>
    </source>
</evidence>
<feature type="non-terminal residue" evidence="1">
    <location>
        <position position="1"/>
    </location>
</feature>
<reference evidence="1" key="1">
    <citation type="submission" date="2018-05" db="EMBL/GenBank/DDBJ databases">
        <title>Draft genome of Mucuna pruriens seed.</title>
        <authorList>
            <person name="Nnadi N.E."/>
            <person name="Vos R."/>
            <person name="Hasami M.H."/>
            <person name="Devisetty U.K."/>
            <person name="Aguiy J.C."/>
        </authorList>
    </citation>
    <scope>NUCLEOTIDE SEQUENCE [LARGE SCALE GENOMIC DNA]</scope>
    <source>
        <strain evidence="1">JCA_2017</strain>
    </source>
</reference>
<dbReference type="Proteomes" id="UP000257109">
    <property type="component" value="Unassembled WGS sequence"/>
</dbReference>
<gene>
    <name evidence="1" type="ORF">CR513_07640</name>
</gene>
<accession>A0A371HZE4</accession>
<proteinExistence type="predicted"/>
<sequence length="86" mass="9556">MSIFQANKPCGWIYEVSLRISDGSLNEMNVHGSIIVIVFNCSWMHPSNGCNASILINMNVGIVSKNNFTSSYVTVHKHRYKVGHSA</sequence>
<dbReference type="EMBL" id="QJKJ01001330">
    <property type="protein sequence ID" value="RDY08162.1"/>
    <property type="molecule type" value="Genomic_DNA"/>
</dbReference>
<organism evidence="1 2">
    <name type="scientific">Mucuna pruriens</name>
    <name type="common">Velvet bean</name>
    <name type="synonym">Dolichos pruriens</name>
    <dbReference type="NCBI Taxonomy" id="157652"/>
    <lineage>
        <taxon>Eukaryota</taxon>
        <taxon>Viridiplantae</taxon>
        <taxon>Streptophyta</taxon>
        <taxon>Embryophyta</taxon>
        <taxon>Tracheophyta</taxon>
        <taxon>Spermatophyta</taxon>
        <taxon>Magnoliopsida</taxon>
        <taxon>eudicotyledons</taxon>
        <taxon>Gunneridae</taxon>
        <taxon>Pentapetalae</taxon>
        <taxon>rosids</taxon>
        <taxon>fabids</taxon>
        <taxon>Fabales</taxon>
        <taxon>Fabaceae</taxon>
        <taxon>Papilionoideae</taxon>
        <taxon>50 kb inversion clade</taxon>
        <taxon>NPAAA clade</taxon>
        <taxon>indigoferoid/millettioid clade</taxon>
        <taxon>Phaseoleae</taxon>
        <taxon>Mucuna</taxon>
    </lineage>
</organism>
<protein>
    <submittedName>
        <fullName evidence="1">Uncharacterized protein</fullName>
    </submittedName>
</protein>
<keyword evidence="2" id="KW-1185">Reference proteome</keyword>
<comment type="caution">
    <text evidence="1">The sequence shown here is derived from an EMBL/GenBank/DDBJ whole genome shotgun (WGS) entry which is preliminary data.</text>
</comment>
<evidence type="ECO:0000313" key="2">
    <source>
        <dbReference type="Proteomes" id="UP000257109"/>
    </source>
</evidence>
<name>A0A371HZE4_MUCPR</name>